<dbReference type="Pfam" id="PF04922">
    <property type="entry name" value="DIE2_ALG10"/>
    <property type="match status" value="1"/>
</dbReference>
<dbReference type="InterPro" id="IPR036397">
    <property type="entry name" value="RNaseH_sf"/>
</dbReference>
<evidence type="ECO:0000256" key="9">
    <source>
        <dbReference type="ARBA" id="ARBA00022824"/>
    </source>
</evidence>
<evidence type="ECO:0000256" key="3">
    <source>
        <dbReference type="ARBA" id="ARBA00010600"/>
    </source>
</evidence>
<reference evidence="15" key="1">
    <citation type="submission" date="2020-11" db="EMBL/GenBank/DDBJ databases">
        <authorList>
            <person name="Tran Van P."/>
        </authorList>
    </citation>
    <scope>NUCLEOTIDE SEQUENCE</scope>
</reference>
<dbReference type="PANTHER" id="PTHR12989">
    <property type="entry name" value="ALPHA-1,2-GLUCOSYLTRANSFERASE ALG10"/>
    <property type="match status" value="1"/>
</dbReference>
<feature type="transmembrane region" description="Helical" evidence="14">
    <location>
        <begin position="843"/>
        <end position="869"/>
    </location>
</feature>
<keyword evidence="7" id="KW-0808">Transferase</keyword>
<evidence type="ECO:0000256" key="2">
    <source>
        <dbReference type="ARBA" id="ARBA00004922"/>
    </source>
</evidence>
<keyword evidence="10 14" id="KW-1133">Transmembrane helix</keyword>
<dbReference type="GO" id="GO:0106073">
    <property type="term" value="F:dolichyl pyrophosphate Glc2Man9GlcNAc2 alpha-1,2-glucosyltransferase activity"/>
    <property type="evidence" value="ECO:0007669"/>
    <property type="project" value="UniProtKB-EC"/>
</dbReference>
<evidence type="ECO:0000256" key="8">
    <source>
        <dbReference type="ARBA" id="ARBA00022692"/>
    </source>
</evidence>
<comment type="subcellular location">
    <subcellularLocation>
        <location evidence="1">Endoplasmic reticulum membrane</location>
        <topology evidence="1">Multi-pass membrane protein</topology>
    </subcellularLocation>
</comment>
<organism evidence="15">
    <name type="scientific">Timema californicum</name>
    <name type="common">California timema</name>
    <name type="synonym">Walking stick</name>
    <dbReference type="NCBI Taxonomy" id="61474"/>
    <lineage>
        <taxon>Eukaryota</taxon>
        <taxon>Metazoa</taxon>
        <taxon>Ecdysozoa</taxon>
        <taxon>Arthropoda</taxon>
        <taxon>Hexapoda</taxon>
        <taxon>Insecta</taxon>
        <taxon>Pterygota</taxon>
        <taxon>Neoptera</taxon>
        <taxon>Polyneoptera</taxon>
        <taxon>Phasmatodea</taxon>
        <taxon>Timematodea</taxon>
        <taxon>Timematoidea</taxon>
        <taxon>Timematidae</taxon>
        <taxon>Timema</taxon>
    </lineage>
</organism>
<gene>
    <name evidence="15" type="ORF">TCMB3V08_LOCUS3645</name>
</gene>
<keyword evidence="11 14" id="KW-0472">Membrane</keyword>
<proteinExistence type="inferred from homology"/>
<evidence type="ECO:0000256" key="7">
    <source>
        <dbReference type="ARBA" id="ARBA00022679"/>
    </source>
</evidence>
<feature type="transmembrane region" description="Helical" evidence="14">
    <location>
        <begin position="973"/>
        <end position="995"/>
    </location>
</feature>
<evidence type="ECO:0000313" key="15">
    <source>
        <dbReference type="EMBL" id="CAD7570958.1"/>
    </source>
</evidence>
<comment type="similarity">
    <text evidence="3">Belongs to the ALG10 glucosyltransferase family.</text>
</comment>
<dbReference type="GO" id="GO:0003676">
    <property type="term" value="F:nucleic acid binding"/>
    <property type="evidence" value="ECO:0007669"/>
    <property type="project" value="InterPro"/>
</dbReference>
<evidence type="ECO:0000256" key="11">
    <source>
        <dbReference type="ARBA" id="ARBA00023136"/>
    </source>
</evidence>
<feature type="transmembrane region" description="Helical" evidence="14">
    <location>
        <begin position="768"/>
        <end position="789"/>
    </location>
</feature>
<dbReference type="InterPro" id="IPR016900">
    <property type="entry name" value="Alg10"/>
</dbReference>
<evidence type="ECO:0000256" key="1">
    <source>
        <dbReference type="ARBA" id="ARBA00004477"/>
    </source>
</evidence>
<accession>A0A7R9J251</accession>
<evidence type="ECO:0000256" key="10">
    <source>
        <dbReference type="ARBA" id="ARBA00022989"/>
    </source>
</evidence>
<evidence type="ECO:0000256" key="6">
    <source>
        <dbReference type="ARBA" id="ARBA00022676"/>
    </source>
</evidence>
<feature type="transmembrane region" description="Helical" evidence="14">
    <location>
        <begin position="929"/>
        <end position="953"/>
    </location>
</feature>
<dbReference type="EC" id="2.4.1.256" evidence="4"/>
<protein>
    <recommendedName>
        <fullName evidence="5">Dol-P-Glc:Glc(2)Man(9)GlcNAc(2)-PP-Dol alpha-1,2-glucosyltransferase</fullName>
        <ecNumber evidence="4">2.4.1.256</ecNumber>
    </recommendedName>
</protein>
<comment type="catalytic activity">
    <reaction evidence="13">
        <text>an alpha-D-Glc-(1-&gt;3)-alpha-D-Glc-(1-&gt;3)-alpha-D-Man-(1-&gt;2)-alpha-D-Man-(1-&gt;2)-alpha-D-Man-(1-&gt;3)-[alpha-D-Man-(1-&gt;2)-alpha-D-Man-(1-&gt;3)-[alpha-D-Man-(1-&gt;2)-alpha-D-Man-(1-&gt;6)]-alpha-D-Man-(1-&gt;6)]-beta-D-Man-(1-&gt;4)-beta-D-GlcNAc-(1-&gt;4)-alpha-D-GlcNAc-diphospho-di-trans,poly-cis-dolichol + a di-trans,poly-cis-dolichyl beta-D-glucosyl phosphate = a alpha-D-Glc-(1-&gt;2)-alpha-D-Glc-(1-&gt;3)-alpha-D-Glc-(1-&gt;3)-alpha-D-Man-(1-&gt;2)-alpha-D-Man-(1-&gt;2)-alpha-D-Man-(1-&gt;3)-[alpha-D-Man-(1-&gt;2)-alpha-D-Man-(1-&gt;3)-[alpha-D-Man-(1-&gt;2)-alpha-D-Man-(1-&gt;6)]-alpha-D-Man-(1-&gt;6)]-beta-D-Man-(1-&gt;4)-beta-D-GlcNAc-(1-&gt;4)-alpha-D-GlcNAc-diphospho-di-trans,poly-cis-dolichol + a di-trans,poly-cis-dolichyl phosphate + H(+)</text>
        <dbReference type="Rhea" id="RHEA:29543"/>
        <dbReference type="Rhea" id="RHEA-COMP:19498"/>
        <dbReference type="Rhea" id="RHEA-COMP:19502"/>
        <dbReference type="Rhea" id="RHEA-COMP:19512"/>
        <dbReference type="Rhea" id="RHEA-COMP:19522"/>
        <dbReference type="ChEBI" id="CHEBI:15378"/>
        <dbReference type="ChEBI" id="CHEBI:57525"/>
        <dbReference type="ChEBI" id="CHEBI:57683"/>
        <dbReference type="ChEBI" id="CHEBI:132522"/>
        <dbReference type="ChEBI" id="CHEBI:132523"/>
        <dbReference type="EC" id="2.4.1.256"/>
    </reaction>
    <physiologicalReaction direction="left-to-right" evidence="13">
        <dbReference type="Rhea" id="RHEA:29544"/>
    </physiologicalReaction>
</comment>
<feature type="transmembrane region" description="Helical" evidence="14">
    <location>
        <begin position="801"/>
        <end position="823"/>
    </location>
</feature>
<dbReference type="AlphaFoldDB" id="A0A7R9J251"/>
<dbReference type="Gene3D" id="3.30.420.10">
    <property type="entry name" value="Ribonuclease H-like superfamily/Ribonuclease H"/>
    <property type="match status" value="1"/>
</dbReference>
<evidence type="ECO:0000256" key="12">
    <source>
        <dbReference type="ARBA" id="ARBA00044727"/>
    </source>
</evidence>
<sequence>MDNETPELPEGKILIFTDHLDQLKTEMESRFEDLTKLQIPDWILDPFSFEDVDRLDNSLQTEFLDLKYDCEAKIIFKQSALPNSQTMRSLQSLPSIASKTNLVSADSSSGTFFNAVIPLDLKVPNLGKNNTEKTNMSAMPMKPAMATKRGSTVLSLVPPSSNIIAVDIGFKFIRRKRNSLLLDRDDIIAWRHRYLRAIKKHRESNRNIVFTDETWCNSGHTTSKSWMDTTIASSSQARREGLTTGNKLPSGKGGRVILVHAGAELIFHGKKDDDYHDEMDGKMYEKYFREKLLPNIPSNSVIVLDNASIHSTIKESIPTKSSTKIIIQSWLTSKVSEPVGLPFSQRGPEQCVVRGCNFLVPKKRVRQRVNMLGRVQRALVYVEKGNVTIPNENKVNSVYIGSSEERSDVLTDSEQLYQERGDDPVNKSFRSRLEDTGVKFIMRPIGNSVFILKHSAMSAHDYTLGRSNRRSRLCPSGAAGAVICYFCMSCDIDRPSGDQTVGRVPDRAWPLDLDGSKGSILNLGIDSVTRTEAPSSLSAIKENFVRQENIQTKNKIGRKDRRVIASLGVTVILEAISVSVFSTYASSCDVPLTVLPLNVGLVETSFPVTGSLGFRSHCRGVLRIFRLRSLWMHACASIRLRKRAQEVFACTKWSHWLQLGASNHSSELSRWSHRMKKNLCVKMLRVHKLAHPVRTQCDQLGRATMGLDEFTRILFLRASLRTLAHTVYLRKLASKWDPKITTLPGLYLLSVGALTPLTAVLGKDLCNVYFLRFTNLVGCFINFYVLYGIQQKLHPGKKEIGLLSAFNLATFPLLYFFTFLYYTDTISTSLVLLMYLFHLYGRNFLSAASGFIAVIVRQTNIIWVGFILLKIVENVLKDKAIAYKRKVTPPTLRSSKYFQILLLTIQQSWKSGFSSFSTLIIDILRESSLFIIVCLSFVTFLVLTLMFTHTYWLITDTILFTFGNELQIPQASWWPLIIEFLIYTAINALTIYLFLSRTFTWADSPELQRFLWGSSSCTTSFKSRLSATDLMIAFCPQFIRGSEHFVVTLLKHVRRKEENLWLTPRTPVDPALVVLRSAQNHKHTTPLTTPH</sequence>
<dbReference type="PANTHER" id="PTHR12989:SF10">
    <property type="entry name" value="DOL-P-GLC:GLC(2)MAN(9)GLCNAC(2)-PP-DOL ALPHA-1,2-GLUCOSYLTRANSFERASE-RELATED"/>
    <property type="match status" value="1"/>
</dbReference>
<keyword evidence="8 14" id="KW-0812">Transmembrane</keyword>
<keyword evidence="6" id="KW-0328">Glycosyltransferase</keyword>
<comment type="function">
    <text evidence="12">Dol-P-Glc:Glc(2)Man(9)GlcNAc(2)-PP-Dol alpha-1,2-glucosyltransferase that operates in the biosynthetic pathway of dolichol-linked oligosaccharides, the glycan precursors employed in protein asparagine (N)-glycosylation. The assembly of dolichol-linked oligosaccharides begins on the cytosolic side of the endoplasmic reticulum membrane and finishes in its lumen. The sequential addition of sugars to dolichol pyrophosphate produces dolichol-linked oligosaccharides containing fourteen sugars, including two GlcNAcs, nine mannoses and three glucoses. Once assembled, the oligosaccharide is transferred from the lipid to nascent proteins by oligosaccharyltransferases. In the lumen of the endoplasmic reticulum, adds the third and last glucose residue from dolichyl phosphate glucose (Dol-P-Glc) onto the lipid-linked oligosaccharide intermediate Glc(2)Man(9)GlcNAc(2)-PP-Dol to produce Glc(3)Man(9)GlcNAc(2)-PP-Dol.</text>
</comment>
<feature type="transmembrane region" description="Helical" evidence="14">
    <location>
        <begin position="740"/>
        <end position="762"/>
    </location>
</feature>
<evidence type="ECO:0000256" key="13">
    <source>
        <dbReference type="ARBA" id="ARBA00048064"/>
    </source>
</evidence>
<dbReference type="GO" id="GO:0005789">
    <property type="term" value="C:endoplasmic reticulum membrane"/>
    <property type="evidence" value="ECO:0007669"/>
    <property type="project" value="UniProtKB-SubCell"/>
</dbReference>
<evidence type="ECO:0000256" key="14">
    <source>
        <dbReference type="SAM" id="Phobius"/>
    </source>
</evidence>
<evidence type="ECO:0000256" key="5">
    <source>
        <dbReference type="ARBA" id="ARBA00018512"/>
    </source>
</evidence>
<keyword evidence="9" id="KW-0256">Endoplasmic reticulum</keyword>
<dbReference type="GO" id="GO:0006488">
    <property type="term" value="P:dolichol-linked oligosaccharide biosynthetic process"/>
    <property type="evidence" value="ECO:0007669"/>
    <property type="project" value="InterPro"/>
</dbReference>
<name>A0A7R9J251_TIMCA</name>
<dbReference type="EMBL" id="OE180274">
    <property type="protein sequence ID" value="CAD7570958.1"/>
    <property type="molecule type" value="Genomic_DNA"/>
</dbReference>
<comment type="pathway">
    <text evidence="2">Protein modification; protein glycosylation.</text>
</comment>
<evidence type="ECO:0000256" key="4">
    <source>
        <dbReference type="ARBA" id="ARBA00011967"/>
    </source>
</evidence>